<evidence type="ECO:0000256" key="5">
    <source>
        <dbReference type="ARBA" id="ARBA00023004"/>
    </source>
</evidence>
<keyword evidence="7" id="KW-0812">Transmembrane</keyword>
<organism evidence="9 10">
    <name type="scientific">Geothermobacter hydrogeniphilus</name>
    <dbReference type="NCBI Taxonomy" id="1969733"/>
    <lineage>
        <taxon>Bacteria</taxon>
        <taxon>Pseudomonadati</taxon>
        <taxon>Thermodesulfobacteriota</taxon>
        <taxon>Desulfuromonadia</taxon>
        <taxon>Desulfuromonadales</taxon>
        <taxon>Geothermobacteraceae</taxon>
        <taxon>Geothermobacter</taxon>
    </lineage>
</organism>
<evidence type="ECO:0000256" key="7">
    <source>
        <dbReference type="SAM" id="Phobius"/>
    </source>
</evidence>
<dbReference type="Gene3D" id="3.30.70.20">
    <property type="match status" value="1"/>
</dbReference>
<keyword evidence="6" id="KW-0411">Iron-sulfur</keyword>
<dbReference type="GO" id="GO:0051539">
    <property type="term" value="F:4 iron, 4 sulfur cluster binding"/>
    <property type="evidence" value="ECO:0007669"/>
    <property type="project" value="UniProtKB-KW"/>
</dbReference>
<feature type="transmembrane region" description="Helical" evidence="7">
    <location>
        <begin position="60"/>
        <end position="81"/>
    </location>
</feature>
<evidence type="ECO:0000313" key="9">
    <source>
        <dbReference type="EMBL" id="ORJ62861.1"/>
    </source>
</evidence>
<name>A0A1X0YCC4_9BACT</name>
<dbReference type="STRING" id="1969733.B5V00_02045"/>
<dbReference type="OrthoDB" id="9811700at2"/>
<keyword evidence="4" id="KW-0249">Electron transport</keyword>
<evidence type="ECO:0000259" key="8">
    <source>
        <dbReference type="PROSITE" id="PS51379"/>
    </source>
</evidence>
<dbReference type="GO" id="GO:0046872">
    <property type="term" value="F:metal ion binding"/>
    <property type="evidence" value="ECO:0007669"/>
    <property type="project" value="UniProtKB-KW"/>
</dbReference>
<proteinExistence type="predicted"/>
<keyword evidence="3" id="KW-0479">Metal-binding</keyword>
<evidence type="ECO:0000256" key="2">
    <source>
        <dbReference type="ARBA" id="ARBA00022485"/>
    </source>
</evidence>
<dbReference type="InterPro" id="IPR051684">
    <property type="entry name" value="Electron_Trans/Redox"/>
</dbReference>
<keyword evidence="2" id="KW-0004">4Fe-4S</keyword>
<evidence type="ECO:0000256" key="1">
    <source>
        <dbReference type="ARBA" id="ARBA00022448"/>
    </source>
</evidence>
<dbReference type="Proteomes" id="UP000193136">
    <property type="component" value="Unassembled WGS sequence"/>
</dbReference>
<keyword evidence="5" id="KW-0408">Iron</keyword>
<dbReference type="InterPro" id="IPR017900">
    <property type="entry name" value="4Fe4S_Fe_S_CS"/>
</dbReference>
<dbReference type="SUPFAM" id="SSF54862">
    <property type="entry name" value="4Fe-4S ferredoxins"/>
    <property type="match status" value="1"/>
</dbReference>
<keyword evidence="1" id="KW-0813">Transport</keyword>
<feature type="domain" description="4Fe-4S ferredoxin-type" evidence="8">
    <location>
        <begin position="207"/>
        <end position="236"/>
    </location>
</feature>
<keyword evidence="10" id="KW-1185">Reference proteome</keyword>
<evidence type="ECO:0000256" key="3">
    <source>
        <dbReference type="ARBA" id="ARBA00022723"/>
    </source>
</evidence>
<comment type="caution">
    <text evidence="9">The sequence shown here is derived from an EMBL/GenBank/DDBJ whole genome shotgun (WGS) entry which is preliminary data.</text>
</comment>
<dbReference type="AlphaFoldDB" id="A0A1X0YCC4"/>
<dbReference type="PROSITE" id="PS00198">
    <property type="entry name" value="4FE4S_FER_1"/>
    <property type="match status" value="1"/>
</dbReference>
<evidence type="ECO:0000313" key="10">
    <source>
        <dbReference type="Proteomes" id="UP000193136"/>
    </source>
</evidence>
<dbReference type="PROSITE" id="PS51379">
    <property type="entry name" value="4FE4S_FER_2"/>
    <property type="match status" value="1"/>
</dbReference>
<dbReference type="InterPro" id="IPR017896">
    <property type="entry name" value="4Fe4S_Fe-S-bd"/>
</dbReference>
<accession>A0A1X0YCC4</accession>
<protein>
    <recommendedName>
        <fullName evidence="8">4Fe-4S ferredoxin-type domain-containing protein</fullName>
    </recommendedName>
</protein>
<reference evidence="9 10" key="1">
    <citation type="submission" date="2017-03" db="EMBL/GenBank/DDBJ databases">
        <title>Genome sequence of Geothermobacter sp. EPR-M, Deep-Sea Iron Reducer.</title>
        <authorList>
            <person name="Tully B."/>
            <person name="Savalia P."/>
            <person name="Abuyen K."/>
            <person name="Baughan C."/>
            <person name="Romero E."/>
            <person name="Ronkowski C."/>
            <person name="Torres B."/>
            <person name="Tremblay J."/>
            <person name="Trujillo A."/>
            <person name="Tyler M."/>
            <person name="Perez-Rodriguez I."/>
            <person name="Amend J."/>
        </authorList>
    </citation>
    <scope>NUCLEOTIDE SEQUENCE [LARGE SCALE GENOMIC DNA]</scope>
    <source>
        <strain evidence="9 10">EPR-M</strain>
    </source>
</reference>
<sequence length="413" mass="46244">MSSSRPRRLGRWRNSFQWLTTLSILLIPFGSWNGDGLLRIDIGRRSLHLCGQILRIQELYLMLFFTLAFGLGFLLMTLVFGRVWCGWACPQTTLSDTAEWIARRFGLKIKRNRLQGDGWRKILTHCCYLLLALLVAANLIWYFIAPETFFTLALNRELPTAAWGTLVVISSLVYIDLALVRRLMCREFCPYGRFQTALVDPGTLTLQLPASEQSRCIKCGSCVRACPMEIDIRRGDQIECINCGRCLDACRVVMDKRQQPGLIRYSFGRQGQGIRALLNPRTLLLGLVFCLLLVALTTAVILRAEATLKVAVSHTARSRLLADGSLATFFTAWISNRGATRTSYDLAARITTDGTKLPLRGQTRNIELAPGANRKVSFVVVSRVPTGRQTIEFLLLDDTGRLLSQAAAEISPP</sequence>
<dbReference type="EMBL" id="NAAD01000002">
    <property type="protein sequence ID" value="ORJ62861.1"/>
    <property type="molecule type" value="Genomic_DNA"/>
</dbReference>
<dbReference type="RefSeq" id="WP_085009023.1">
    <property type="nucleotide sequence ID" value="NZ_NAAD01000002.1"/>
</dbReference>
<keyword evidence="7" id="KW-1133">Transmembrane helix</keyword>
<evidence type="ECO:0000256" key="6">
    <source>
        <dbReference type="ARBA" id="ARBA00023014"/>
    </source>
</evidence>
<feature type="transmembrane region" description="Helical" evidence="7">
    <location>
        <begin position="283"/>
        <end position="302"/>
    </location>
</feature>
<gene>
    <name evidence="9" type="ORF">B5V00_02045</name>
</gene>
<feature type="transmembrane region" description="Helical" evidence="7">
    <location>
        <begin position="122"/>
        <end position="144"/>
    </location>
</feature>
<feature type="transmembrane region" description="Helical" evidence="7">
    <location>
        <begin position="160"/>
        <end position="180"/>
    </location>
</feature>
<dbReference type="PANTHER" id="PTHR30176:SF3">
    <property type="entry name" value="FERREDOXIN-TYPE PROTEIN NAPH"/>
    <property type="match status" value="1"/>
</dbReference>
<dbReference type="GO" id="GO:0005886">
    <property type="term" value="C:plasma membrane"/>
    <property type="evidence" value="ECO:0007669"/>
    <property type="project" value="TreeGrafter"/>
</dbReference>
<keyword evidence="7" id="KW-0472">Membrane</keyword>
<dbReference type="PANTHER" id="PTHR30176">
    <property type="entry name" value="FERREDOXIN-TYPE PROTEIN NAPH"/>
    <property type="match status" value="1"/>
</dbReference>
<dbReference type="Pfam" id="PF13746">
    <property type="entry name" value="Fer4_18"/>
    <property type="match status" value="1"/>
</dbReference>
<evidence type="ECO:0000256" key="4">
    <source>
        <dbReference type="ARBA" id="ARBA00022982"/>
    </source>
</evidence>
<dbReference type="Pfam" id="PF12801">
    <property type="entry name" value="Fer4_5"/>
    <property type="match status" value="1"/>
</dbReference>